<feature type="compositionally biased region" description="Basic and acidic residues" evidence="2">
    <location>
        <begin position="533"/>
        <end position="552"/>
    </location>
</feature>
<feature type="domain" description="LXG" evidence="3">
    <location>
        <begin position="1"/>
        <end position="227"/>
    </location>
</feature>
<dbReference type="PROSITE" id="PS51756">
    <property type="entry name" value="LXG"/>
    <property type="match status" value="1"/>
</dbReference>
<comment type="similarity">
    <text evidence="1">In the N-terminal section; belongs to the LXG family.</text>
</comment>
<accession>A0ABS3HMG3</accession>
<evidence type="ECO:0000313" key="4">
    <source>
        <dbReference type="EMBL" id="MBO0454633.1"/>
    </source>
</evidence>
<feature type="region of interest" description="Disordered" evidence="2">
    <location>
        <begin position="501"/>
        <end position="552"/>
    </location>
</feature>
<comment type="caution">
    <text evidence="4">The sequence shown here is derived from an EMBL/GenBank/DDBJ whole genome shotgun (WGS) entry which is preliminary data.</text>
</comment>
<dbReference type="InterPro" id="IPR051768">
    <property type="entry name" value="Bact_secretion_toxin"/>
</dbReference>
<evidence type="ECO:0000313" key="5">
    <source>
        <dbReference type="Proteomes" id="UP000664495"/>
    </source>
</evidence>
<dbReference type="Pfam" id="PF04740">
    <property type="entry name" value="LXG"/>
    <property type="match status" value="1"/>
</dbReference>
<protein>
    <submittedName>
        <fullName evidence="4">DUF3114 domain-containing protein</fullName>
    </submittedName>
</protein>
<dbReference type="InterPro" id="IPR021462">
    <property type="entry name" value="DUF3114"/>
</dbReference>
<reference evidence="4 5" key="1">
    <citation type="submission" date="2021-03" db="EMBL/GenBank/DDBJ databases">
        <title>Enterococcal diversity collection.</title>
        <authorList>
            <person name="Gilmore M.S."/>
            <person name="Schwartzman J."/>
            <person name="Van Tyne D."/>
            <person name="Martin M."/>
            <person name="Earl A.M."/>
            <person name="Manson A.L."/>
            <person name="Straub T."/>
            <person name="Salamzade R."/>
            <person name="Saavedra J."/>
            <person name="Lebreton F."/>
            <person name="Prichula J."/>
            <person name="Schaufler K."/>
            <person name="Gaca A."/>
            <person name="Sgardioli B."/>
            <person name="Wagenaar J."/>
            <person name="Strong T."/>
        </authorList>
    </citation>
    <scope>NUCLEOTIDE SEQUENCE [LARGE SCALE GENOMIC DNA]</scope>
    <source>
        <strain evidence="4 5">MJM16</strain>
    </source>
</reference>
<dbReference type="PANTHER" id="PTHR34976:SF1">
    <property type="entry name" value="TOXIN BC_0920"/>
    <property type="match status" value="1"/>
</dbReference>
<evidence type="ECO:0000256" key="2">
    <source>
        <dbReference type="SAM" id="MobiDB-lite"/>
    </source>
</evidence>
<dbReference type="PANTHER" id="PTHR34976">
    <property type="entry name" value="RIBONUCLEASE YQCG-RELATED"/>
    <property type="match status" value="1"/>
</dbReference>
<keyword evidence="5" id="KW-1185">Reference proteome</keyword>
<organism evidence="4 5">
    <name type="scientific">Candidatus Enterococcus murrayae</name>
    <dbReference type="NCBI Taxonomy" id="2815321"/>
    <lineage>
        <taxon>Bacteria</taxon>
        <taxon>Bacillati</taxon>
        <taxon>Bacillota</taxon>
        <taxon>Bacilli</taxon>
        <taxon>Lactobacillales</taxon>
        <taxon>Enterococcaceae</taxon>
        <taxon>Enterococcus</taxon>
    </lineage>
</organism>
<evidence type="ECO:0000259" key="3">
    <source>
        <dbReference type="PROSITE" id="PS51756"/>
    </source>
</evidence>
<proteinExistence type="inferred from homology"/>
<dbReference type="RefSeq" id="WP_207110362.1">
    <property type="nucleotide sequence ID" value="NZ_JAFLVR010000067.1"/>
</dbReference>
<dbReference type="Pfam" id="PF11311">
    <property type="entry name" value="DUF3114"/>
    <property type="match status" value="1"/>
</dbReference>
<dbReference type="Proteomes" id="UP000664495">
    <property type="component" value="Unassembled WGS sequence"/>
</dbReference>
<name>A0ABS3HMG3_9ENTE</name>
<gene>
    <name evidence="4" type="ORF">JZO85_20425</name>
</gene>
<sequence length="552" mass="62534">MNIDMYVSSSRAQASSVKAMCQKQIQGYRQLQQAINQFVMSSGELQGKTYDSAKQYFSAVLSPLAKGGMLLAEATAKACQKFPDDYQSQVDSGDLKSSELEEQIQQYKKGIDTANSIMKDISSSSLPEPAKKIVLKSIKNVKEGQEKAKKKLDKKLKKLKAFHASSPSIFSEIAALESAVNTGAAQAATCWNGSSGTFSMPNDMSWTETIENKAFEKKYAIERPKEMSDKEYQVYLTKLRAQEKDLRVEDGWDKSAIKEYFKAANHQTRNLTAAEAMKKVVELYGQTRLVGSELYTNMYKACSYSDQGKIDMVLKQLGAVIDKNGMLQLTGSHKFDKYMAPHDEFLAIWAKTVQGAYKGRDLTDDRVHQLRMYIDRNNINYVRETFGKGVSDEVALKRYSEAKHPLGFGGKLTKEPARLHNKLPKTSNYDEFIAGKENKKRVVNNEFHSEFIIDPDGNFVSQWNVLIERPDGTIESDPDQYNYTDEFRKQVLNGESFNYAKNKGNSHKELDSNPPGNYDHSVREKAKKGWRSPNEREFNYSKDKKSMDSYSE</sequence>
<dbReference type="InterPro" id="IPR006829">
    <property type="entry name" value="LXG_dom"/>
</dbReference>
<dbReference type="EMBL" id="JAFLVR010000067">
    <property type="protein sequence ID" value="MBO0454633.1"/>
    <property type="molecule type" value="Genomic_DNA"/>
</dbReference>
<evidence type="ECO:0000256" key="1">
    <source>
        <dbReference type="ARBA" id="ARBA00034117"/>
    </source>
</evidence>